<reference evidence="1 2" key="1">
    <citation type="submission" date="2019-04" db="EMBL/GenBank/DDBJ databases">
        <title>Fungal friends and foes A comparative genomics study of 23 Aspergillus species from section Flavi.</title>
        <authorList>
            <consortium name="DOE Joint Genome Institute"/>
            <person name="Kjaerbolling I."/>
            <person name="Vesth T.C."/>
            <person name="Frisvad J.C."/>
            <person name="Nybo J.L."/>
            <person name="Theobald S."/>
            <person name="Kildgaard S."/>
            <person name="Petersen T.I."/>
            <person name="Kuo A."/>
            <person name="Sato A."/>
            <person name="Lyhne E.K."/>
            <person name="Kogle M.E."/>
            <person name="Wiebenga A."/>
            <person name="Kun R.S."/>
            <person name="Lubbers R.J."/>
            <person name="Makela M.R."/>
            <person name="Barry K."/>
            <person name="Chovatia M."/>
            <person name="Clum A."/>
            <person name="Daum C."/>
            <person name="Haridas S."/>
            <person name="He G."/>
            <person name="LaButti K."/>
            <person name="Lipzen A."/>
            <person name="Mondo S."/>
            <person name="Pangilinan J."/>
            <person name="Riley R."/>
            <person name="Salamov A."/>
            <person name="Simmons B.A."/>
            <person name="Magnuson J.K."/>
            <person name="Henrissat B."/>
            <person name="Mortensen U.H."/>
            <person name="Larsen T.O."/>
            <person name="De vries R.P."/>
            <person name="Grigoriev I.V."/>
            <person name="Machida M."/>
            <person name="Baker S.E."/>
            <person name="Andersen M.R."/>
        </authorList>
    </citation>
    <scope>NUCLEOTIDE SEQUENCE [LARGE SCALE GENOMIC DNA]</scope>
    <source>
        <strain evidence="1 2">CBS 117635</strain>
    </source>
</reference>
<sequence length="409" mass="45927">MSDISEPPVPLPAAQVESIRDGISLLPPLSRRGRGPGLILILPDGHSGVNREALEKNGTPPPLSKWAEEGYVVVEILTSALQSAPSEALNTGFLSIQRQKDFTSDGGVGLICYDPAAWRHIAGLDPFDKFKACVLYSNLAEIEIPSLRPTLYHVHGKAAKGTREVKVYHYDSASSSLFAIPGQNHFDYRLESISHTRNLTFLKSHMQGPNFDLEAIWDEHTYYELENRSVAKTMGTMVQEPYVNHIPTLTGGIGRERLTNFYRYHFIWNNPEDIYNRLISRTIGIDRICDEFIMELTHKQTIDWLLPGIPPTGKELRIPFVAIVNIRGDRLYHEHIMWDQASALAQCGLLPEYLPFPYPVCDANQTTQNKLFEYHLPVAGVDTAVKMMDKHGTPSNSMIEYAVREVGSS</sequence>
<organism evidence="1 2">
    <name type="scientific">Aspergillus minisclerotigenes</name>
    <dbReference type="NCBI Taxonomy" id="656917"/>
    <lineage>
        <taxon>Eukaryota</taxon>
        <taxon>Fungi</taxon>
        <taxon>Dikarya</taxon>
        <taxon>Ascomycota</taxon>
        <taxon>Pezizomycotina</taxon>
        <taxon>Eurotiomycetes</taxon>
        <taxon>Eurotiomycetidae</taxon>
        <taxon>Eurotiales</taxon>
        <taxon>Aspergillaceae</taxon>
        <taxon>Aspergillus</taxon>
        <taxon>Aspergillus subgen. Circumdati</taxon>
    </lineage>
</organism>
<dbReference type="InterPro" id="IPR009959">
    <property type="entry name" value="Cyclase_SnoaL-like"/>
</dbReference>
<dbReference type="Proteomes" id="UP000326289">
    <property type="component" value="Unassembled WGS sequence"/>
</dbReference>
<dbReference type="InterPro" id="IPR032710">
    <property type="entry name" value="NTF2-like_dom_sf"/>
</dbReference>
<evidence type="ECO:0000313" key="2">
    <source>
        <dbReference type="Proteomes" id="UP000326289"/>
    </source>
</evidence>
<protein>
    <submittedName>
        <fullName evidence="1">LEA domain protein</fullName>
    </submittedName>
</protein>
<evidence type="ECO:0000313" key="1">
    <source>
        <dbReference type="EMBL" id="KAB8268090.1"/>
    </source>
</evidence>
<dbReference type="GO" id="GO:0030638">
    <property type="term" value="P:polyketide metabolic process"/>
    <property type="evidence" value="ECO:0007669"/>
    <property type="project" value="InterPro"/>
</dbReference>
<dbReference type="PANTHER" id="PTHR38436">
    <property type="entry name" value="POLYKETIDE CYCLASE SNOAL-LIKE DOMAIN"/>
    <property type="match status" value="1"/>
</dbReference>
<name>A0A5N6IQB3_9EURO</name>
<dbReference type="SUPFAM" id="SSF54427">
    <property type="entry name" value="NTF2-like"/>
    <property type="match status" value="1"/>
</dbReference>
<gene>
    <name evidence="1" type="ORF">BDV30DRAFT_231032</name>
</gene>
<dbReference type="AlphaFoldDB" id="A0A5N6IQB3"/>
<dbReference type="Gene3D" id="3.10.450.50">
    <property type="match status" value="1"/>
</dbReference>
<dbReference type="EMBL" id="ML732879">
    <property type="protein sequence ID" value="KAB8268090.1"/>
    <property type="molecule type" value="Genomic_DNA"/>
</dbReference>
<dbReference type="PANTHER" id="PTHR38436:SF3">
    <property type="entry name" value="CARBOXYMETHYLENEBUTENOLIDASE-RELATED"/>
    <property type="match status" value="1"/>
</dbReference>
<keyword evidence="2" id="KW-1185">Reference proteome</keyword>
<accession>A0A5N6IQB3</accession>
<proteinExistence type="predicted"/>